<dbReference type="EMBL" id="JACOFW010000006">
    <property type="protein sequence ID" value="MBC3807211.1"/>
    <property type="molecule type" value="Genomic_DNA"/>
</dbReference>
<comment type="caution">
    <text evidence="1">The sequence shown here is derived from an EMBL/GenBank/DDBJ whole genome shotgun (WGS) entry which is preliminary data.</text>
</comment>
<dbReference type="PANTHER" id="PTHR43737">
    <property type="entry name" value="BLL7424 PROTEIN"/>
    <property type="match status" value="1"/>
</dbReference>
<gene>
    <name evidence="1" type="ORF">H8K52_07610</name>
</gene>
<name>A0ABR6X4B8_9BURK</name>
<evidence type="ECO:0000313" key="1">
    <source>
        <dbReference type="EMBL" id="MBC3807211.1"/>
    </source>
</evidence>
<dbReference type="Proteomes" id="UP000648257">
    <property type="component" value="Unassembled WGS sequence"/>
</dbReference>
<protein>
    <submittedName>
        <fullName evidence="1">DUF1800 domain-containing protein</fullName>
    </submittedName>
</protein>
<reference evidence="1 2" key="1">
    <citation type="submission" date="2020-08" db="EMBL/GenBank/DDBJ databases">
        <title>Novel species isolated from subtropical streams in China.</title>
        <authorList>
            <person name="Lu H."/>
        </authorList>
    </citation>
    <scope>NUCLEOTIDE SEQUENCE [LARGE SCALE GENOMIC DNA]</scope>
    <source>
        <strain evidence="1 2">KACC 16656</strain>
    </source>
</reference>
<evidence type="ECO:0000313" key="2">
    <source>
        <dbReference type="Proteomes" id="UP000648257"/>
    </source>
</evidence>
<keyword evidence="2" id="KW-1185">Reference proteome</keyword>
<proteinExistence type="predicted"/>
<dbReference type="Pfam" id="PF08811">
    <property type="entry name" value="DUF1800"/>
    <property type="match status" value="1"/>
</dbReference>
<dbReference type="PROSITE" id="PS51257">
    <property type="entry name" value="PROKAR_LIPOPROTEIN"/>
    <property type="match status" value="1"/>
</dbReference>
<accession>A0ABR6X4B8</accession>
<sequence length="562" mass="62165">MAKKPLLKTVGTCALICATFLGCGRSDTTNDDVRHNSTGQVSNQAKANISYYAAARFAEQVSFGATPELIEEIQKLGFEGWIDAQFALPATTGSMPRDIMIATSDVTEKMRIEQKQGVFRADNFWSTALTAPDQLRQRVAWSIFQYIPVSQGAVNGSLEYYNMLRKNAFGNYVDLLRDVTIHPAMGVYLNNEQNRPNSPECLGCTPNENYARELMQLFSVGVVQLNADGTTVRDAQRKVKETYTQKDVEELARALTGWTAPPNTTGLSGQYWPHFNQPMVPESQAFLHDSGQKTVMGNVLKAGMSAPEELNAVVAMLMKHQNVAPFVSLRLIQHLVMSNPSPQYLSRISAKFQNNGKGVAGDLRAVVKAILLDPEARIADQINVGDKNNGKLREPILWQTAVYRGMGCKRMTHGIWQGIEYVDGVSNQDPVNIPSIFSFYQATDLAPGSNLLAPEQKLLNTVAFTDRLGTLNWRFADPNNPTYQENLSKTACNMNELSMAFKASPSAYLDLVSKRWFRGAMPTTLRNNLLSLIQGDSWGTPEQRALSVLQFALTSPSFGVIK</sequence>
<dbReference type="PANTHER" id="PTHR43737:SF1">
    <property type="entry name" value="DUF1501 DOMAIN-CONTAINING PROTEIN"/>
    <property type="match status" value="1"/>
</dbReference>
<organism evidence="1 2">
    <name type="scientific">Undibacterium seohonense</name>
    <dbReference type="NCBI Taxonomy" id="1344950"/>
    <lineage>
        <taxon>Bacteria</taxon>
        <taxon>Pseudomonadati</taxon>
        <taxon>Pseudomonadota</taxon>
        <taxon>Betaproteobacteria</taxon>
        <taxon>Burkholderiales</taxon>
        <taxon>Oxalobacteraceae</taxon>
        <taxon>Undibacterium</taxon>
    </lineage>
</organism>
<dbReference type="RefSeq" id="WP_186922300.1">
    <property type="nucleotide sequence ID" value="NZ_JACOFW010000006.1"/>
</dbReference>
<dbReference type="InterPro" id="IPR014917">
    <property type="entry name" value="DUF1800"/>
</dbReference>